<dbReference type="AlphaFoldDB" id="X6NFJ4"/>
<evidence type="ECO:0000313" key="2">
    <source>
        <dbReference type="EMBL" id="ETO25090.1"/>
    </source>
</evidence>
<keyword evidence="1" id="KW-0472">Membrane</keyword>
<dbReference type="EMBL" id="ASPP01008748">
    <property type="protein sequence ID" value="ETO25090.1"/>
    <property type="molecule type" value="Genomic_DNA"/>
</dbReference>
<dbReference type="Proteomes" id="UP000023152">
    <property type="component" value="Unassembled WGS sequence"/>
</dbReference>
<protein>
    <submittedName>
        <fullName evidence="2">Uncharacterized protein</fullName>
    </submittedName>
</protein>
<proteinExistence type="predicted"/>
<sequence length="142" mass="16337">MASPGGSLINENARLRQNRINFRQGNGIPPETTNLVITHTKDWWSFMTEALLVGGSLAALGYMFSQLLKHSQDADGQLGRKKVAENIKAEIIKRIEVSKFQYFGKKKKKIISFFFFFFPKSFQSFTFGKFYNNKKKKKGIWS</sequence>
<evidence type="ECO:0000256" key="1">
    <source>
        <dbReference type="SAM" id="Phobius"/>
    </source>
</evidence>
<gene>
    <name evidence="2" type="ORF">RFI_12054</name>
</gene>
<accession>X6NFJ4</accession>
<keyword evidence="1" id="KW-0812">Transmembrane</keyword>
<comment type="caution">
    <text evidence="2">The sequence shown here is derived from an EMBL/GenBank/DDBJ whole genome shotgun (WGS) entry which is preliminary data.</text>
</comment>
<keyword evidence="1" id="KW-1133">Transmembrane helix</keyword>
<organism evidence="2 3">
    <name type="scientific">Reticulomyxa filosa</name>
    <dbReference type="NCBI Taxonomy" id="46433"/>
    <lineage>
        <taxon>Eukaryota</taxon>
        <taxon>Sar</taxon>
        <taxon>Rhizaria</taxon>
        <taxon>Retaria</taxon>
        <taxon>Foraminifera</taxon>
        <taxon>Monothalamids</taxon>
        <taxon>Reticulomyxidae</taxon>
        <taxon>Reticulomyxa</taxon>
    </lineage>
</organism>
<reference evidence="2 3" key="1">
    <citation type="journal article" date="2013" name="Curr. Biol.">
        <title>The Genome of the Foraminiferan Reticulomyxa filosa.</title>
        <authorList>
            <person name="Glockner G."/>
            <person name="Hulsmann N."/>
            <person name="Schleicher M."/>
            <person name="Noegel A.A."/>
            <person name="Eichinger L."/>
            <person name="Gallinger C."/>
            <person name="Pawlowski J."/>
            <person name="Sierra R."/>
            <person name="Euteneuer U."/>
            <person name="Pillet L."/>
            <person name="Moustafa A."/>
            <person name="Platzer M."/>
            <person name="Groth M."/>
            <person name="Szafranski K."/>
            <person name="Schliwa M."/>
        </authorList>
    </citation>
    <scope>NUCLEOTIDE SEQUENCE [LARGE SCALE GENOMIC DNA]</scope>
</reference>
<evidence type="ECO:0000313" key="3">
    <source>
        <dbReference type="Proteomes" id="UP000023152"/>
    </source>
</evidence>
<feature type="transmembrane region" description="Helical" evidence="1">
    <location>
        <begin position="110"/>
        <end position="131"/>
    </location>
</feature>
<keyword evidence="3" id="KW-1185">Reference proteome</keyword>
<name>X6NFJ4_RETFI</name>
<feature type="transmembrane region" description="Helical" evidence="1">
    <location>
        <begin position="43"/>
        <end position="64"/>
    </location>
</feature>